<keyword evidence="3" id="KW-1185">Reference proteome</keyword>
<dbReference type="AlphaFoldDB" id="A0A6I7RAD3"/>
<feature type="transmembrane region" description="Helical" evidence="1">
    <location>
        <begin position="86"/>
        <end position="108"/>
    </location>
</feature>
<evidence type="ECO:0000313" key="2">
    <source>
        <dbReference type="EMBL" id="MBA4504200.1"/>
    </source>
</evidence>
<gene>
    <name evidence="2" type="ORF">H0H28_02405</name>
</gene>
<protein>
    <submittedName>
        <fullName evidence="2">Uncharacterized protein</fullName>
    </submittedName>
</protein>
<comment type="caution">
    <text evidence="2">The sequence shown here is derived from an EMBL/GenBank/DDBJ whole genome shotgun (WGS) entry which is preliminary data.</text>
</comment>
<proteinExistence type="predicted"/>
<keyword evidence="1" id="KW-0812">Transmembrane</keyword>
<dbReference type="RefSeq" id="WP_136648842.1">
    <property type="nucleotide sequence ID" value="NZ_CP038157.1"/>
</dbReference>
<feature type="transmembrane region" description="Helical" evidence="1">
    <location>
        <begin position="48"/>
        <end position="74"/>
    </location>
</feature>
<reference evidence="2 3" key="1">
    <citation type="submission" date="2020-07" db="EMBL/GenBank/DDBJ databases">
        <authorList>
            <person name="Khare M."/>
        </authorList>
    </citation>
    <scope>NUCLEOTIDE SEQUENCE [LARGE SCALE GENOMIC DNA]</scope>
    <source>
        <strain evidence="2 3">P8776</strain>
    </source>
</reference>
<keyword evidence="1" id="KW-1133">Transmembrane helix</keyword>
<keyword evidence="1" id="KW-0472">Membrane</keyword>
<dbReference type="Proteomes" id="UP000580709">
    <property type="component" value="Unassembled WGS sequence"/>
</dbReference>
<dbReference type="GeneID" id="74901305"/>
<accession>A0A6I7RAD3</accession>
<sequence length="123" mass="13340">MANTPESVADIRSESFPDYQQRIEDAYIEGYDPVSLGAPHSSLNTHSLWIAMGLILASLFGVGLAVWGGAAMVWGMGSESNIGSRLLILGVIEFAVTMIAAIVLMSMGRRGYKEYRTRTGRVN</sequence>
<name>A0A6I7RAD3_9CORY</name>
<evidence type="ECO:0000256" key="1">
    <source>
        <dbReference type="SAM" id="Phobius"/>
    </source>
</evidence>
<dbReference type="EMBL" id="JACEOR010000085">
    <property type="protein sequence ID" value="MBA4504200.1"/>
    <property type="molecule type" value="Genomic_DNA"/>
</dbReference>
<organism evidence="2 3">
    <name type="scientific">Corynebacterium sanguinis</name>
    <dbReference type="NCBI Taxonomy" id="2594913"/>
    <lineage>
        <taxon>Bacteria</taxon>
        <taxon>Bacillati</taxon>
        <taxon>Actinomycetota</taxon>
        <taxon>Actinomycetes</taxon>
        <taxon>Mycobacteriales</taxon>
        <taxon>Corynebacteriaceae</taxon>
        <taxon>Corynebacterium</taxon>
    </lineage>
</organism>
<evidence type="ECO:0000313" key="3">
    <source>
        <dbReference type="Proteomes" id="UP000580709"/>
    </source>
</evidence>